<dbReference type="AlphaFoldDB" id="A0A813K2N7"/>
<gene>
    <name evidence="2" type="ORF">PGLA2088_LOCUS27214</name>
</gene>
<feature type="region of interest" description="Disordered" evidence="1">
    <location>
        <begin position="1"/>
        <end position="65"/>
    </location>
</feature>
<accession>A0A813K2N7</accession>
<feature type="non-terminal residue" evidence="2">
    <location>
        <position position="220"/>
    </location>
</feature>
<feature type="compositionally biased region" description="Basic and acidic residues" evidence="1">
    <location>
        <begin position="7"/>
        <end position="21"/>
    </location>
</feature>
<evidence type="ECO:0000313" key="2">
    <source>
        <dbReference type="EMBL" id="CAE8691029.1"/>
    </source>
</evidence>
<protein>
    <submittedName>
        <fullName evidence="2">Uncharacterized protein</fullName>
    </submittedName>
</protein>
<organism evidence="2 3">
    <name type="scientific">Polarella glacialis</name>
    <name type="common">Dinoflagellate</name>
    <dbReference type="NCBI Taxonomy" id="89957"/>
    <lineage>
        <taxon>Eukaryota</taxon>
        <taxon>Sar</taxon>
        <taxon>Alveolata</taxon>
        <taxon>Dinophyceae</taxon>
        <taxon>Suessiales</taxon>
        <taxon>Suessiaceae</taxon>
        <taxon>Polarella</taxon>
    </lineage>
</organism>
<feature type="non-terminal residue" evidence="2">
    <location>
        <position position="1"/>
    </location>
</feature>
<evidence type="ECO:0000313" key="3">
    <source>
        <dbReference type="Proteomes" id="UP000626109"/>
    </source>
</evidence>
<feature type="compositionally biased region" description="Basic and acidic residues" evidence="1">
    <location>
        <begin position="116"/>
        <end position="140"/>
    </location>
</feature>
<feature type="compositionally biased region" description="Basic residues" evidence="1">
    <location>
        <begin position="189"/>
        <end position="200"/>
    </location>
</feature>
<feature type="compositionally biased region" description="Basic and acidic residues" evidence="1">
    <location>
        <begin position="32"/>
        <end position="44"/>
    </location>
</feature>
<dbReference type="EMBL" id="CAJNNW010027359">
    <property type="protein sequence ID" value="CAE8691029.1"/>
    <property type="molecule type" value="Genomic_DNA"/>
</dbReference>
<evidence type="ECO:0000256" key="1">
    <source>
        <dbReference type="SAM" id="MobiDB-lite"/>
    </source>
</evidence>
<dbReference type="Proteomes" id="UP000626109">
    <property type="component" value="Unassembled WGS sequence"/>
</dbReference>
<sequence length="220" mass="24173">HAAQHGAKSEESTANDVEHSGSHGPRKRVGSRHSEASQASREDQPESQEPQEPQEPQRCFADAGVMTEDLPFVEVNTSSVETADLEAQTEHKAALVAAPLPLGRQASGESEEQTEESVKSEEEQPARQVEVKARQVEVKDAISQADADFIDQASGQTPHPPTQVLRAPSRNQSPEERSRSRGGGSNRSGGRRAQRRRRSAPARWNQICVAKQEPRSWDFE</sequence>
<name>A0A813K2N7_POLGL</name>
<proteinExistence type="predicted"/>
<feature type="compositionally biased region" description="Low complexity" evidence="1">
    <location>
        <begin position="47"/>
        <end position="57"/>
    </location>
</feature>
<feature type="region of interest" description="Disordered" evidence="1">
    <location>
        <begin position="91"/>
        <end position="220"/>
    </location>
</feature>
<comment type="caution">
    <text evidence="2">The sequence shown here is derived from an EMBL/GenBank/DDBJ whole genome shotgun (WGS) entry which is preliminary data.</text>
</comment>
<reference evidence="2" key="1">
    <citation type="submission" date="2021-02" db="EMBL/GenBank/DDBJ databases">
        <authorList>
            <person name="Dougan E. K."/>
            <person name="Rhodes N."/>
            <person name="Thang M."/>
            <person name="Chan C."/>
        </authorList>
    </citation>
    <scope>NUCLEOTIDE SEQUENCE</scope>
</reference>